<protein>
    <recommendedName>
        <fullName evidence="10">Cytochrome P450</fullName>
    </recommendedName>
</protein>
<evidence type="ECO:0000256" key="2">
    <source>
        <dbReference type="ARBA" id="ARBA00022617"/>
    </source>
</evidence>
<evidence type="ECO:0000256" key="5">
    <source>
        <dbReference type="ARBA" id="ARBA00023004"/>
    </source>
</evidence>
<evidence type="ECO:0000256" key="1">
    <source>
        <dbReference type="ARBA" id="ARBA00010617"/>
    </source>
</evidence>
<evidence type="ECO:0000256" key="4">
    <source>
        <dbReference type="ARBA" id="ARBA00023002"/>
    </source>
</evidence>
<dbReference type="InterPro" id="IPR002403">
    <property type="entry name" value="Cyt_P450_E_grp-IV"/>
</dbReference>
<keyword evidence="9" id="KW-1185">Reference proteome</keyword>
<comment type="caution">
    <text evidence="8">The sequence shown here is derived from an EMBL/GenBank/DDBJ whole genome shotgun (WGS) entry which is preliminary data.</text>
</comment>
<dbReference type="PROSITE" id="PS00086">
    <property type="entry name" value="CYTOCHROME_P450"/>
    <property type="match status" value="1"/>
</dbReference>
<gene>
    <name evidence="8" type="ORF">KDH_01200</name>
</gene>
<dbReference type="InterPro" id="IPR036396">
    <property type="entry name" value="Cyt_P450_sf"/>
</dbReference>
<dbReference type="SUPFAM" id="SSF48264">
    <property type="entry name" value="Cytochrome P450"/>
    <property type="match status" value="1"/>
</dbReference>
<dbReference type="InterPro" id="IPR017972">
    <property type="entry name" value="Cyt_P450_CS"/>
</dbReference>
<evidence type="ECO:0000256" key="3">
    <source>
        <dbReference type="ARBA" id="ARBA00022723"/>
    </source>
</evidence>
<evidence type="ECO:0000256" key="6">
    <source>
        <dbReference type="ARBA" id="ARBA00023033"/>
    </source>
</evidence>
<evidence type="ECO:0000256" key="7">
    <source>
        <dbReference type="RuleBase" id="RU000461"/>
    </source>
</evidence>
<evidence type="ECO:0008006" key="10">
    <source>
        <dbReference type="Google" id="ProtNLM"/>
    </source>
</evidence>
<keyword evidence="5 7" id="KW-0408">Iron</keyword>
<dbReference type="PANTHER" id="PTHR24291">
    <property type="entry name" value="CYTOCHROME P450 FAMILY 4"/>
    <property type="match status" value="1"/>
</dbReference>
<comment type="similarity">
    <text evidence="1 7">Belongs to the cytochrome P450 family.</text>
</comment>
<dbReference type="Gene3D" id="1.10.630.10">
    <property type="entry name" value="Cytochrome P450"/>
    <property type="match status" value="1"/>
</dbReference>
<dbReference type="InterPro" id="IPR050196">
    <property type="entry name" value="Cytochrome_P450_Monoox"/>
</dbReference>
<accession>A0ABQ6FLK0</accession>
<dbReference type="PRINTS" id="PR00385">
    <property type="entry name" value="P450"/>
</dbReference>
<evidence type="ECO:0000313" key="9">
    <source>
        <dbReference type="Proteomes" id="UP001344906"/>
    </source>
</evidence>
<dbReference type="PRINTS" id="PR00465">
    <property type="entry name" value="EP450IV"/>
</dbReference>
<sequence length="243" mass="27766">MIWPLIVERRAHPERYDDFLLDFATAEYKDGTPMEDDAVIATIMGLMFAGHETTAGQAAWTIIQLLQTPEYLQLLQQEISDCFPVGEPITARNLGSMKHVFWAVQETTRMHPSADVLARRVEEDIEVGEYRIPQGWNLMVAADLAQQLPDLFANPTLYDPLRYAPGREEDRQHRFSLIGFGGGTHKCAGMNFANNEMMIITALLFQQFDLELITKEPRVDYSLGAARPEKTYIRYRRKSINIV</sequence>
<keyword evidence="4 7" id="KW-0560">Oxidoreductase</keyword>
<dbReference type="Pfam" id="PF00067">
    <property type="entry name" value="p450"/>
    <property type="match status" value="1"/>
</dbReference>
<proteinExistence type="inferred from homology"/>
<keyword evidence="3 7" id="KW-0479">Metal-binding</keyword>
<dbReference type="InterPro" id="IPR001128">
    <property type="entry name" value="Cyt_P450"/>
</dbReference>
<organism evidence="8 9">
    <name type="scientific">Dictyobacter halimunensis</name>
    <dbReference type="NCBI Taxonomy" id="3026934"/>
    <lineage>
        <taxon>Bacteria</taxon>
        <taxon>Bacillati</taxon>
        <taxon>Chloroflexota</taxon>
        <taxon>Ktedonobacteria</taxon>
        <taxon>Ktedonobacterales</taxon>
        <taxon>Dictyobacteraceae</taxon>
        <taxon>Dictyobacter</taxon>
    </lineage>
</organism>
<keyword evidence="6 7" id="KW-0503">Monooxygenase</keyword>
<dbReference type="Proteomes" id="UP001344906">
    <property type="component" value="Unassembled WGS sequence"/>
</dbReference>
<name>A0ABQ6FLK0_9CHLR</name>
<reference evidence="8 9" key="1">
    <citation type="submission" date="2023-02" db="EMBL/GenBank/DDBJ databases">
        <title>Dictyobacter halimunensis sp. nov., a new member of the class Ktedonobacteria from forest soil in a geothermal area.</title>
        <authorList>
            <person name="Rachmania M.K."/>
            <person name="Ningsih F."/>
            <person name="Sakai Y."/>
            <person name="Yabe S."/>
            <person name="Yokota A."/>
            <person name="Sjamsuridzal W."/>
        </authorList>
    </citation>
    <scope>NUCLEOTIDE SEQUENCE [LARGE SCALE GENOMIC DNA]</scope>
    <source>
        <strain evidence="8 9">S3.2.2.5</strain>
    </source>
</reference>
<keyword evidence="2 7" id="KW-0349">Heme</keyword>
<dbReference type="PANTHER" id="PTHR24291:SF50">
    <property type="entry name" value="BIFUNCTIONAL ALBAFLAVENONE MONOOXYGENASE_TERPENE SYNTHASE"/>
    <property type="match status" value="1"/>
</dbReference>
<evidence type="ECO:0000313" key="8">
    <source>
        <dbReference type="EMBL" id="GLV53265.1"/>
    </source>
</evidence>
<dbReference type="EMBL" id="BSRI01000001">
    <property type="protein sequence ID" value="GLV53265.1"/>
    <property type="molecule type" value="Genomic_DNA"/>
</dbReference>